<protein>
    <submittedName>
        <fullName evidence="12">Fumarate reductase</fullName>
    </submittedName>
</protein>
<keyword evidence="4 10" id="KW-0349">Heme</keyword>
<feature type="transmembrane region" description="Helical" evidence="11">
    <location>
        <begin position="33"/>
        <end position="55"/>
    </location>
</feature>
<feature type="transmembrane region" description="Helical" evidence="11">
    <location>
        <begin position="208"/>
        <end position="227"/>
    </location>
</feature>
<evidence type="ECO:0000256" key="4">
    <source>
        <dbReference type="ARBA" id="ARBA00022617"/>
    </source>
</evidence>
<dbReference type="InterPro" id="IPR000701">
    <property type="entry name" value="SuccDH_FuR_B_TM-su"/>
</dbReference>
<evidence type="ECO:0000256" key="3">
    <source>
        <dbReference type="ARBA" id="ARBA00004370"/>
    </source>
</evidence>
<dbReference type="Gene3D" id="1.20.1300.10">
    <property type="entry name" value="Fumarate reductase/succinate dehydrogenase, transmembrane subunit"/>
    <property type="match status" value="1"/>
</dbReference>
<dbReference type="Proteomes" id="UP000029264">
    <property type="component" value="Unassembled WGS sequence"/>
</dbReference>
<dbReference type="NCBIfam" id="NF010073">
    <property type="entry name" value="PRK13554.1"/>
    <property type="match status" value="1"/>
</dbReference>
<evidence type="ECO:0000256" key="7">
    <source>
        <dbReference type="ARBA" id="ARBA00022989"/>
    </source>
</evidence>
<evidence type="ECO:0000256" key="8">
    <source>
        <dbReference type="ARBA" id="ARBA00023004"/>
    </source>
</evidence>
<dbReference type="STRING" id="1515746.HR45_07955"/>
<dbReference type="GO" id="GO:0016020">
    <property type="term" value="C:membrane"/>
    <property type="evidence" value="ECO:0007669"/>
    <property type="project" value="UniProtKB-SubCell"/>
</dbReference>
<feature type="binding site" description="axial binding residue" evidence="10">
    <location>
        <position position="42"/>
    </location>
    <ligand>
        <name>heme b</name>
        <dbReference type="ChEBI" id="CHEBI:60344"/>
        <label>bD</label>
    </ligand>
    <ligandPart>
        <name>Fe</name>
        <dbReference type="ChEBI" id="CHEBI:18248"/>
    </ligandPart>
</feature>
<feature type="transmembrane region" description="Helical" evidence="11">
    <location>
        <begin position="125"/>
        <end position="148"/>
    </location>
</feature>
<dbReference type="GO" id="GO:0046872">
    <property type="term" value="F:metal ion binding"/>
    <property type="evidence" value="ECO:0007669"/>
    <property type="project" value="UniProtKB-KW"/>
</dbReference>
<proteinExistence type="predicted"/>
<feature type="transmembrane region" description="Helical" evidence="11">
    <location>
        <begin position="168"/>
        <end position="187"/>
    </location>
</feature>
<dbReference type="SUPFAM" id="SSF81343">
    <property type="entry name" value="Fumarate reductase respiratory complex transmembrane subunits"/>
    <property type="match status" value="1"/>
</dbReference>
<evidence type="ECO:0000256" key="5">
    <source>
        <dbReference type="ARBA" id="ARBA00022692"/>
    </source>
</evidence>
<dbReference type="InterPro" id="IPR004224">
    <property type="entry name" value="Fum_red_B_TM"/>
</dbReference>
<dbReference type="RefSeq" id="WP_037441611.1">
    <property type="nucleotide sequence ID" value="NZ_JPEO01000004.1"/>
</dbReference>
<dbReference type="GO" id="GO:0006099">
    <property type="term" value="P:tricarboxylic acid cycle"/>
    <property type="evidence" value="ECO:0007669"/>
    <property type="project" value="InterPro"/>
</dbReference>
<evidence type="ECO:0000256" key="9">
    <source>
        <dbReference type="ARBA" id="ARBA00023136"/>
    </source>
</evidence>
<evidence type="ECO:0000256" key="2">
    <source>
        <dbReference type="ARBA" id="ARBA00004050"/>
    </source>
</evidence>
<comment type="cofactor">
    <cofactor evidence="1">
        <name>heme</name>
        <dbReference type="ChEBI" id="CHEBI:30413"/>
    </cofactor>
</comment>
<evidence type="ECO:0000256" key="10">
    <source>
        <dbReference type="PIRSR" id="PIRSR000177-1"/>
    </source>
</evidence>
<feature type="transmembrane region" description="Helical" evidence="11">
    <location>
        <begin position="75"/>
        <end position="98"/>
    </location>
</feature>
<keyword evidence="5 11" id="KW-0812">Transmembrane</keyword>
<dbReference type="EMBL" id="JPEO01000004">
    <property type="protein sequence ID" value="KFZ37781.1"/>
    <property type="molecule type" value="Genomic_DNA"/>
</dbReference>
<dbReference type="InterPro" id="IPR034804">
    <property type="entry name" value="SQR/QFR_C/D"/>
</dbReference>
<evidence type="ECO:0000313" key="12">
    <source>
        <dbReference type="EMBL" id="KFZ37781.1"/>
    </source>
</evidence>
<dbReference type="Pfam" id="PF01127">
    <property type="entry name" value="Sdh_cyt"/>
    <property type="match status" value="1"/>
</dbReference>
<evidence type="ECO:0000313" key="13">
    <source>
        <dbReference type="Proteomes" id="UP000029264"/>
    </source>
</evidence>
<reference evidence="12 13" key="1">
    <citation type="submission" date="2014-06" db="EMBL/GenBank/DDBJ databases">
        <title>Shewanella sp. YQH10.</title>
        <authorList>
            <person name="Liu Y."/>
            <person name="Zeng R."/>
        </authorList>
    </citation>
    <scope>NUCLEOTIDE SEQUENCE [LARGE SCALE GENOMIC DNA]</scope>
    <source>
        <strain evidence="12 13">YQH10</strain>
    </source>
</reference>
<dbReference type="PIRSF" id="PIRSF000177">
    <property type="entry name" value="Fumar_rd_cyt_b"/>
    <property type="match status" value="1"/>
</dbReference>
<name>A0A094JZC1_9GAMM</name>
<comment type="subcellular location">
    <subcellularLocation>
        <location evidence="3">Membrane</location>
    </subcellularLocation>
</comment>
<sequence length="241" mass="27220">MLTKYQIGGRWLGYPQSYQWSAMADRLQSASGVLLGLFLLLHLHFESSILFGKAAFYRVAQILEGGIFTHSGHGIALITQLFSLFMLVVLMVHAATALRRFPVQLGQWRALRNHLHLINHQDSKLWFWQMLTGFMLFFLASMHLVTMITAPEIGPHLSAARVYHDHAWLLYAILLPAVVIHAMIGLYRVAVKWGITTQRAGLRKIAKILIVYLLCLGVASLVTYLFIGSDLSVPVQPYMPH</sequence>
<evidence type="ECO:0000256" key="6">
    <source>
        <dbReference type="ARBA" id="ARBA00022723"/>
    </source>
</evidence>
<dbReference type="OrthoDB" id="9153108at2"/>
<keyword evidence="7 11" id="KW-1133">Transmembrane helix</keyword>
<dbReference type="AlphaFoldDB" id="A0A094JZC1"/>
<feature type="binding site" description="axial binding residue" evidence="10">
    <location>
        <position position="181"/>
    </location>
    <ligand>
        <name>heme b</name>
        <dbReference type="ChEBI" id="CHEBI:60344"/>
        <label>bD</label>
    </ligand>
    <ligandPart>
        <name>Fe</name>
        <dbReference type="ChEBI" id="CHEBI:18248"/>
    </ligandPart>
</feature>
<feature type="binding site" description="axial binding residue" evidence="10">
    <location>
        <position position="93"/>
    </location>
    <ligand>
        <name>heme b</name>
        <dbReference type="ChEBI" id="CHEBI:60344"/>
        <label>bD</label>
    </ligand>
    <ligandPart>
        <name>Fe</name>
        <dbReference type="ChEBI" id="CHEBI:18248"/>
    </ligandPart>
</feature>
<dbReference type="eggNOG" id="ENOG5032RME">
    <property type="taxonomic scope" value="Bacteria"/>
</dbReference>
<keyword evidence="13" id="KW-1185">Reference proteome</keyword>
<feature type="binding site" description="axial binding residue" evidence="10">
    <location>
        <position position="143"/>
    </location>
    <ligand>
        <name>heme b</name>
        <dbReference type="ChEBI" id="CHEBI:60344"/>
        <label>bD</label>
    </ligand>
    <ligandPart>
        <name>Fe</name>
        <dbReference type="ChEBI" id="CHEBI:18248"/>
    </ligandPart>
</feature>
<dbReference type="NCBIfam" id="NF010072">
    <property type="entry name" value="PRK13553.1"/>
    <property type="match status" value="1"/>
</dbReference>
<comment type="caution">
    <text evidence="12">The sequence shown here is derived from an EMBL/GenBank/DDBJ whole genome shotgun (WGS) entry which is preliminary data.</text>
</comment>
<evidence type="ECO:0000256" key="1">
    <source>
        <dbReference type="ARBA" id="ARBA00001971"/>
    </source>
</evidence>
<comment type="function">
    <text evidence="2">Membrane-anchoring subunit of succinate dehydrogenase (SDH).</text>
</comment>
<keyword evidence="8 10" id="KW-0408">Iron</keyword>
<accession>A0A094JZC1</accession>
<gene>
    <name evidence="12" type="ORF">HR45_07955</name>
</gene>
<dbReference type="CDD" id="cd00581">
    <property type="entry name" value="QFR_TypeB_TM"/>
    <property type="match status" value="1"/>
</dbReference>
<organism evidence="12 13">
    <name type="scientific">Shewanella mangrovi</name>
    <dbReference type="NCBI Taxonomy" id="1515746"/>
    <lineage>
        <taxon>Bacteria</taxon>
        <taxon>Pseudomonadati</taxon>
        <taxon>Pseudomonadota</taxon>
        <taxon>Gammaproteobacteria</taxon>
        <taxon>Alteromonadales</taxon>
        <taxon>Shewanellaceae</taxon>
        <taxon>Shewanella</taxon>
    </lineage>
</organism>
<evidence type="ECO:0000256" key="11">
    <source>
        <dbReference type="SAM" id="Phobius"/>
    </source>
</evidence>
<keyword evidence="6 10" id="KW-0479">Metal-binding</keyword>
<keyword evidence="9 11" id="KW-0472">Membrane</keyword>